<feature type="region of interest" description="Disordered" evidence="1">
    <location>
        <begin position="76"/>
        <end position="97"/>
    </location>
</feature>
<keyword evidence="2" id="KW-0812">Transmembrane</keyword>
<proteinExistence type="predicted"/>
<comment type="caution">
    <text evidence="3">The sequence shown here is derived from an EMBL/GenBank/DDBJ whole genome shotgun (WGS) entry which is preliminary data.</text>
</comment>
<dbReference type="AlphaFoldDB" id="A0A919BWF5"/>
<keyword evidence="2" id="KW-0472">Membrane</keyword>
<keyword evidence="4" id="KW-1185">Reference proteome</keyword>
<organism evidence="3 4">
    <name type="scientific">Streptomyces filamentosus</name>
    <name type="common">Streptomyces roseosporus</name>
    <dbReference type="NCBI Taxonomy" id="67294"/>
    <lineage>
        <taxon>Bacteria</taxon>
        <taxon>Bacillati</taxon>
        <taxon>Actinomycetota</taxon>
        <taxon>Actinomycetes</taxon>
        <taxon>Kitasatosporales</taxon>
        <taxon>Streptomycetaceae</taxon>
        <taxon>Streptomyces</taxon>
    </lineage>
</organism>
<feature type="transmembrane region" description="Helical" evidence="2">
    <location>
        <begin position="46"/>
        <end position="69"/>
    </location>
</feature>
<dbReference type="EMBL" id="BNBE01000004">
    <property type="protein sequence ID" value="GHG24062.1"/>
    <property type="molecule type" value="Genomic_DNA"/>
</dbReference>
<feature type="transmembrane region" description="Helical" evidence="2">
    <location>
        <begin position="21"/>
        <end position="40"/>
    </location>
</feature>
<feature type="compositionally biased region" description="Basic residues" evidence="1">
    <location>
        <begin position="76"/>
        <end position="86"/>
    </location>
</feature>
<evidence type="ECO:0000256" key="1">
    <source>
        <dbReference type="SAM" id="MobiDB-lite"/>
    </source>
</evidence>
<name>A0A919BWF5_STRFL</name>
<reference evidence="3" key="1">
    <citation type="journal article" date="2014" name="Int. J. Syst. Evol. Microbiol.">
        <title>Complete genome sequence of Corynebacterium casei LMG S-19264T (=DSM 44701T), isolated from a smear-ripened cheese.</title>
        <authorList>
            <consortium name="US DOE Joint Genome Institute (JGI-PGF)"/>
            <person name="Walter F."/>
            <person name="Albersmeier A."/>
            <person name="Kalinowski J."/>
            <person name="Ruckert C."/>
        </authorList>
    </citation>
    <scope>NUCLEOTIDE SEQUENCE</scope>
    <source>
        <strain evidence="3">JCM 4122</strain>
    </source>
</reference>
<keyword evidence="2" id="KW-1133">Transmembrane helix</keyword>
<evidence type="ECO:0000313" key="3">
    <source>
        <dbReference type="EMBL" id="GHG24062.1"/>
    </source>
</evidence>
<gene>
    <name evidence="3" type="ORF">GCM10017667_69530</name>
</gene>
<sequence length="97" mass="10684">MAPMSTHLTSLRAVRELRRIRSFYTAGVLLWASAGAWSGWTHPGSRQMWVSLLLLSVFTGLLATTSVWLSRLRSARGHRPARHAAPRRAVTPGHVGA</sequence>
<evidence type="ECO:0000256" key="2">
    <source>
        <dbReference type="SAM" id="Phobius"/>
    </source>
</evidence>
<dbReference type="Proteomes" id="UP000632849">
    <property type="component" value="Unassembled WGS sequence"/>
</dbReference>
<accession>A0A919BWF5</accession>
<evidence type="ECO:0000313" key="4">
    <source>
        <dbReference type="Proteomes" id="UP000632849"/>
    </source>
</evidence>
<protein>
    <submittedName>
        <fullName evidence="3">Uncharacterized protein</fullName>
    </submittedName>
</protein>
<reference evidence="3" key="2">
    <citation type="submission" date="2020-09" db="EMBL/GenBank/DDBJ databases">
        <authorList>
            <person name="Sun Q."/>
            <person name="Ohkuma M."/>
        </authorList>
    </citation>
    <scope>NUCLEOTIDE SEQUENCE</scope>
    <source>
        <strain evidence="3">JCM 4122</strain>
    </source>
</reference>